<dbReference type="EMBL" id="JACHGT010000021">
    <property type="protein sequence ID" value="MBB6039305.1"/>
    <property type="molecule type" value="Genomic_DNA"/>
</dbReference>
<dbReference type="RefSeq" id="WP_184792398.1">
    <property type="nucleotide sequence ID" value="NZ_BONT01000077.1"/>
</dbReference>
<dbReference type="PRINTS" id="PR00598">
    <property type="entry name" value="HTHMARR"/>
</dbReference>
<keyword evidence="3" id="KW-1185">Reference proteome</keyword>
<feature type="domain" description="HTH marR-type" evidence="1">
    <location>
        <begin position="6"/>
        <end position="149"/>
    </location>
</feature>
<dbReference type="Proteomes" id="UP000548476">
    <property type="component" value="Unassembled WGS sequence"/>
</dbReference>
<dbReference type="GO" id="GO:0003677">
    <property type="term" value="F:DNA binding"/>
    <property type="evidence" value="ECO:0007669"/>
    <property type="project" value="UniProtKB-KW"/>
</dbReference>
<dbReference type="InterPro" id="IPR000835">
    <property type="entry name" value="HTH_MarR-typ"/>
</dbReference>
<gene>
    <name evidence="2" type="ORF">HNR73_007199</name>
</gene>
<evidence type="ECO:0000313" key="3">
    <source>
        <dbReference type="Proteomes" id="UP000548476"/>
    </source>
</evidence>
<comment type="caution">
    <text evidence="2">The sequence shown here is derived from an EMBL/GenBank/DDBJ whole genome shotgun (WGS) entry which is preliminary data.</text>
</comment>
<dbReference type="SUPFAM" id="SSF46785">
    <property type="entry name" value="Winged helix' DNA-binding domain"/>
    <property type="match status" value="1"/>
</dbReference>
<dbReference type="PANTHER" id="PTHR33164">
    <property type="entry name" value="TRANSCRIPTIONAL REGULATOR, MARR FAMILY"/>
    <property type="match status" value="1"/>
</dbReference>
<dbReference type="PANTHER" id="PTHR33164:SF106">
    <property type="entry name" value="TRANSCRIPTIONAL REGULATORY PROTEIN"/>
    <property type="match status" value="1"/>
</dbReference>
<evidence type="ECO:0000313" key="2">
    <source>
        <dbReference type="EMBL" id="MBB6039305.1"/>
    </source>
</evidence>
<dbReference type="GO" id="GO:0006950">
    <property type="term" value="P:response to stress"/>
    <property type="evidence" value="ECO:0007669"/>
    <property type="project" value="TreeGrafter"/>
</dbReference>
<protein>
    <submittedName>
        <fullName evidence="2">DNA-binding MarR family transcriptional regulator</fullName>
    </submittedName>
</protein>
<dbReference type="Pfam" id="PF01047">
    <property type="entry name" value="MarR"/>
    <property type="match status" value="1"/>
</dbReference>
<sequence length="161" mass="17169">MSSVVNTEGARAHRRASAAVRESLRGLAVQLSLLNQGVGGRLELKGTDVGCLDLVNRLGPLSPTALAKAAGMHPATMTGVLDRLEKGGWVARERDEADRRAVKIRARKDRNGEVLQAYAGMNTAMEELCAGYGVEELELINDFIRRTATAGQGAAEELRAG</sequence>
<keyword evidence="2" id="KW-0238">DNA-binding</keyword>
<dbReference type="InterPro" id="IPR039422">
    <property type="entry name" value="MarR/SlyA-like"/>
</dbReference>
<reference evidence="2 3" key="1">
    <citation type="submission" date="2020-08" db="EMBL/GenBank/DDBJ databases">
        <title>Genomic Encyclopedia of Type Strains, Phase IV (KMG-IV): sequencing the most valuable type-strain genomes for metagenomic binning, comparative biology and taxonomic classification.</title>
        <authorList>
            <person name="Goeker M."/>
        </authorList>
    </citation>
    <scope>NUCLEOTIDE SEQUENCE [LARGE SCALE GENOMIC DNA]</scope>
    <source>
        <strain evidence="2 3">YIM 65646</strain>
    </source>
</reference>
<accession>A0A841FSQ4</accession>
<name>A0A841FSQ4_9ACTN</name>
<dbReference type="Gene3D" id="1.10.10.10">
    <property type="entry name" value="Winged helix-like DNA-binding domain superfamily/Winged helix DNA-binding domain"/>
    <property type="match status" value="1"/>
</dbReference>
<proteinExistence type="predicted"/>
<dbReference type="GO" id="GO:0003700">
    <property type="term" value="F:DNA-binding transcription factor activity"/>
    <property type="evidence" value="ECO:0007669"/>
    <property type="project" value="InterPro"/>
</dbReference>
<evidence type="ECO:0000259" key="1">
    <source>
        <dbReference type="PROSITE" id="PS50995"/>
    </source>
</evidence>
<dbReference type="InterPro" id="IPR036388">
    <property type="entry name" value="WH-like_DNA-bd_sf"/>
</dbReference>
<dbReference type="SMART" id="SM00347">
    <property type="entry name" value="HTH_MARR"/>
    <property type="match status" value="1"/>
</dbReference>
<dbReference type="PROSITE" id="PS50995">
    <property type="entry name" value="HTH_MARR_2"/>
    <property type="match status" value="1"/>
</dbReference>
<dbReference type="AlphaFoldDB" id="A0A841FSQ4"/>
<dbReference type="InterPro" id="IPR036390">
    <property type="entry name" value="WH_DNA-bd_sf"/>
</dbReference>
<organism evidence="2 3">
    <name type="scientific">Phytomonospora endophytica</name>
    <dbReference type="NCBI Taxonomy" id="714109"/>
    <lineage>
        <taxon>Bacteria</taxon>
        <taxon>Bacillati</taxon>
        <taxon>Actinomycetota</taxon>
        <taxon>Actinomycetes</taxon>
        <taxon>Micromonosporales</taxon>
        <taxon>Micromonosporaceae</taxon>
        <taxon>Phytomonospora</taxon>
    </lineage>
</organism>